<proteinExistence type="predicted"/>
<dbReference type="SUPFAM" id="SSF47473">
    <property type="entry name" value="EF-hand"/>
    <property type="match status" value="1"/>
</dbReference>
<feature type="chain" id="PRO_5043125747" evidence="2">
    <location>
        <begin position="18"/>
        <end position="123"/>
    </location>
</feature>
<dbReference type="PROSITE" id="PS00018">
    <property type="entry name" value="EF_HAND_1"/>
    <property type="match status" value="1"/>
</dbReference>
<name>A0A0N4YKD5_NIPBR</name>
<evidence type="ECO:0000313" key="5">
    <source>
        <dbReference type="Proteomes" id="UP000271162"/>
    </source>
</evidence>
<dbReference type="InterPro" id="IPR002048">
    <property type="entry name" value="EF_hand_dom"/>
</dbReference>
<reference evidence="6" key="1">
    <citation type="submission" date="2017-02" db="UniProtKB">
        <authorList>
            <consortium name="WormBaseParasite"/>
        </authorList>
    </citation>
    <scope>IDENTIFICATION</scope>
</reference>
<reference evidence="4 5" key="2">
    <citation type="submission" date="2018-11" db="EMBL/GenBank/DDBJ databases">
        <authorList>
            <consortium name="Pathogen Informatics"/>
        </authorList>
    </citation>
    <scope>NUCLEOTIDE SEQUENCE [LARGE SCALE GENOMIC DNA]</scope>
</reference>
<keyword evidence="5" id="KW-1185">Reference proteome</keyword>
<keyword evidence="1" id="KW-0106">Calcium</keyword>
<evidence type="ECO:0000256" key="2">
    <source>
        <dbReference type="SAM" id="SignalP"/>
    </source>
</evidence>
<accession>A0A0N4YKD5</accession>
<dbReference type="Gene3D" id="1.10.238.10">
    <property type="entry name" value="EF-hand"/>
    <property type="match status" value="1"/>
</dbReference>
<dbReference type="WBParaSite" id="NBR_0001749101-mRNA-1">
    <property type="protein sequence ID" value="NBR_0001749101-mRNA-1"/>
    <property type="gene ID" value="NBR_0001749101"/>
</dbReference>
<evidence type="ECO:0000259" key="3">
    <source>
        <dbReference type="PROSITE" id="PS50222"/>
    </source>
</evidence>
<evidence type="ECO:0000313" key="4">
    <source>
        <dbReference type="EMBL" id="VDL81149.1"/>
    </source>
</evidence>
<feature type="signal peptide" evidence="2">
    <location>
        <begin position="1"/>
        <end position="17"/>
    </location>
</feature>
<protein>
    <submittedName>
        <fullName evidence="6">EF-hand domain-containing protein</fullName>
    </submittedName>
</protein>
<feature type="domain" description="EF-hand" evidence="3">
    <location>
        <begin position="64"/>
        <end position="99"/>
    </location>
</feature>
<evidence type="ECO:0000256" key="1">
    <source>
        <dbReference type="ARBA" id="ARBA00022837"/>
    </source>
</evidence>
<sequence length="123" mass="14076">MVLRIVLAAGLLATVKAAAPKVADGAITPIPFDKINPRANEFRRLDTDGDERISFTEFILGDRRYIERQSAAFHKLDEDGNGVVSRAEYDAYYKRIDDDRRRNNVDRERFFEGLAVVERDDEV</sequence>
<dbReference type="GO" id="GO:0005509">
    <property type="term" value="F:calcium ion binding"/>
    <property type="evidence" value="ECO:0007669"/>
    <property type="project" value="InterPro"/>
</dbReference>
<evidence type="ECO:0000313" key="6">
    <source>
        <dbReference type="WBParaSite" id="NBR_0001749101-mRNA-1"/>
    </source>
</evidence>
<gene>
    <name evidence="4" type="ORF">NBR_LOCUS17492</name>
</gene>
<dbReference type="InterPro" id="IPR011992">
    <property type="entry name" value="EF-hand-dom_pair"/>
</dbReference>
<dbReference type="PROSITE" id="PS50222">
    <property type="entry name" value="EF_HAND_2"/>
    <property type="match status" value="1"/>
</dbReference>
<keyword evidence="2" id="KW-0732">Signal</keyword>
<organism evidence="6">
    <name type="scientific">Nippostrongylus brasiliensis</name>
    <name type="common">Rat hookworm</name>
    <dbReference type="NCBI Taxonomy" id="27835"/>
    <lineage>
        <taxon>Eukaryota</taxon>
        <taxon>Metazoa</taxon>
        <taxon>Ecdysozoa</taxon>
        <taxon>Nematoda</taxon>
        <taxon>Chromadorea</taxon>
        <taxon>Rhabditida</taxon>
        <taxon>Rhabditina</taxon>
        <taxon>Rhabditomorpha</taxon>
        <taxon>Strongyloidea</taxon>
        <taxon>Heligmosomidae</taxon>
        <taxon>Nippostrongylus</taxon>
    </lineage>
</organism>
<dbReference type="Pfam" id="PF13202">
    <property type="entry name" value="EF-hand_5"/>
    <property type="match status" value="2"/>
</dbReference>
<dbReference type="AlphaFoldDB" id="A0A0N4YKD5"/>
<dbReference type="InterPro" id="IPR018247">
    <property type="entry name" value="EF_Hand_1_Ca_BS"/>
</dbReference>
<dbReference type="EMBL" id="UYSL01022796">
    <property type="protein sequence ID" value="VDL81149.1"/>
    <property type="molecule type" value="Genomic_DNA"/>
</dbReference>
<dbReference type="Proteomes" id="UP000271162">
    <property type="component" value="Unassembled WGS sequence"/>
</dbReference>